<dbReference type="SUPFAM" id="SSF55144">
    <property type="entry name" value="LigT-like"/>
    <property type="match status" value="1"/>
</dbReference>
<feature type="active site" description="Proton donor" evidence="2">
    <location>
        <position position="40"/>
    </location>
</feature>
<accession>A0A9X2MH57</accession>
<feature type="domain" description="Phosphoesterase HXTX" evidence="3">
    <location>
        <begin position="100"/>
        <end position="163"/>
    </location>
</feature>
<feature type="short sequence motif" description="HXTX 2" evidence="2">
    <location>
        <begin position="127"/>
        <end position="130"/>
    </location>
</feature>
<dbReference type="PANTHER" id="PTHR35561">
    <property type="entry name" value="RNA 2',3'-CYCLIC PHOSPHODIESTERASE"/>
    <property type="match status" value="1"/>
</dbReference>
<dbReference type="OrthoDB" id="9789350at2"/>
<dbReference type="InterPro" id="IPR014051">
    <property type="entry name" value="Phosphoesterase_HXTX"/>
</dbReference>
<keyword evidence="5" id="KW-1185">Reference proteome</keyword>
<comment type="caution">
    <text evidence="4">The sequence shown here is derived from an EMBL/GenBank/DDBJ whole genome shotgun (WGS) entry which is preliminary data.</text>
</comment>
<sequence length="184" mass="21854">MRSFIALEFDNDLKRKLYSIQENLKKEIIKGSWVSYDNFHLTLKFLGNIDRETVVDIDKVLKNISENYNGIRLSLYKLGYFKGNKNIRVLWVGTKGDIKLLDSLNKDLENQMESLNFKKETRPFKPHITIARRVVFKENFHHIKEEIDYDFVLNKITLMKSEDIMGKRIYTPLKSYNLQKITTE</sequence>
<comment type="similarity">
    <text evidence="2">Belongs to the 2H phosphoesterase superfamily. ThpR family.</text>
</comment>
<keyword evidence="1 2" id="KW-0378">Hydrolase</keyword>
<comment type="function">
    <text evidence="2">Hydrolyzes RNA 2',3'-cyclic phosphodiester to an RNA 2'-phosphomonoester.</text>
</comment>
<reference evidence="4" key="1">
    <citation type="submission" date="2022-07" db="EMBL/GenBank/DDBJ databases">
        <title>Enhanced cultured diversity of the mouse gut microbiota enables custom-made synthetic communities.</title>
        <authorList>
            <person name="Afrizal A."/>
        </authorList>
    </citation>
    <scope>NUCLEOTIDE SEQUENCE</scope>
    <source>
        <strain evidence="4">DSM 29482</strain>
    </source>
</reference>
<feature type="short sequence motif" description="HXTX 1" evidence="2">
    <location>
        <begin position="40"/>
        <end position="43"/>
    </location>
</feature>
<evidence type="ECO:0000313" key="4">
    <source>
        <dbReference type="EMBL" id="MCR2043077.1"/>
    </source>
</evidence>
<dbReference type="EC" id="3.1.4.58" evidence="2"/>
<dbReference type="HAMAP" id="MF_01940">
    <property type="entry name" value="RNA_CPDase"/>
    <property type="match status" value="1"/>
</dbReference>
<feature type="active site" description="Proton acceptor" evidence="2">
    <location>
        <position position="127"/>
    </location>
</feature>
<dbReference type="Gene3D" id="3.90.1140.10">
    <property type="entry name" value="Cyclic phosphodiesterase"/>
    <property type="match status" value="1"/>
</dbReference>
<dbReference type="NCBIfam" id="TIGR02258">
    <property type="entry name" value="2_5_ligase"/>
    <property type="match status" value="1"/>
</dbReference>
<evidence type="ECO:0000256" key="2">
    <source>
        <dbReference type="HAMAP-Rule" id="MF_01940"/>
    </source>
</evidence>
<dbReference type="GO" id="GO:0008664">
    <property type="term" value="F:RNA 2',3'-cyclic 3'-phosphodiesterase activity"/>
    <property type="evidence" value="ECO:0007669"/>
    <property type="project" value="UniProtKB-EC"/>
</dbReference>
<protein>
    <recommendedName>
        <fullName evidence="2">RNA 2',3'-cyclic phosphodiesterase</fullName>
        <shortName evidence="2">RNA 2',3'-CPDase</shortName>
        <ecNumber evidence="2">3.1.4.58</ecNumber>
    </recommendedName>
</protein>
<evidence type="ECO:0000259" key="3">
    <source>
        <dbReference type="Pfam" id="PF02834"/>
    </source>
</evidence>
<dbReference type="GO" id="GO:0004113">
    <property type="term" value="F:2',3'-cyclic-nucleotide 3'-phosphodiesterase activity"/>
    <property type="evidence" value="ECO:0007669"/>
    <property type="project" value="InterPro"/>
</dbReference>
<dbReference type="InterPro" id="IPR009097">
    <property type="entry name" value="Cyclic_Pdiesterase"/>
</dbReference>
<dbReference type="RefSeq" id="WP_042680160.1">
    <property type="nucleotide sequence ID" value="NZ_CABKTM010000018.1"/>
</dbReference>
<evidence type="ECO:0000256" key="1">
    <source>
        <dbReference type="ARBA" id="ARBA00022801"/>
    </source>
</evidence>
<feature type="domain" description="Phosphoesterase HXTX" evidence="3">
    <location>
        <begin position="10"/>
        <end position="91"/>
    </location>
</feature>
<comment type="catalytic activity">
    <reaction evidence="2">
        <text>a 3'-end 2',3'-cyclophospho-ribonucleotide-RNA + H2O = a 3'-end 2'-phospho-ribonucleotide-RNA + H(+)</text>
        <dbReference type="Rhea" id="RHEA:11828"/>
        <dbReference type="Rhea" id="RHEA-COMP:10464"/>
        <dbReference type="Rhea" id="RHEA-COMP:17353"/>
        <dbReference type="ChEBI" id="CHEBI:15377"/>
        <dbReference type="ChEBI" id="CHEBI:15378"/>
        <dbReference type="ChEBI" id="CHEBI:83064"/>
        <dbReference type="ChEBI" id="CHEBI:173113"/>
        <dbReference type="EC" id="3.1.4.58"/>
    </reaction>
</comment>
<name>A0A9X2MH57_9FIRM</name>
<dbReference type="PANTHER" id="PTHR35561:SF1">
    <property type="entry name" value="RNA 2',3'-CYCLIC PHOSPHODIESTERASE"/>
    <property type="match status" value="1"/>
</dbReference>
<gene>
    <name evidence="4" type="primary">thpR</name>
    <name evidence="4" type="ORF">NSA23_02985</name>
</gene>
<dbReference type="Pfam" id="PF02834">
    <property type="entry name" value="LigT_PEase"/>
    <property type="match status" value="2"/>
</dbReference>
<dbReference type="AlphaFoldDB" id="A0A9X2MH57"/>
<dbReference type="Proteomes" id="UP001142078">
    <property type="component" value="Unassembled WGS sequence"/>
</dbReference>
<dbReference type="EMBL" id="JANJZL010000002">
    <property type="protein sequence ID" value="MCR2043077.1"/>
    <property type="molecule type" value="Genomic_DNA"/>
</dbReference>
<evidence type="ECO:0000313" key="5">
    <source>
        <dbReference type="Proteomes" id="UP001142078"/>
    </source>
</evidence>
<organism evidence="4 5">
    <name type="scientific">Anaerosalibacter massiliensis</name>
    <dbReference type="NCBI Taxonomy" id="1347392"/>
    <lineage>
        <taxon>Bacteria</taxon>
        <taxon>Bacillati</taxon>
        <taxon>Bacillota</taxon>
        <taxon>Tissierellia</taxon>
        <taxon>Tissierellales</taxon>
        <taxon>Sporanaerobacteraceae</taxon>
        <taxon>Anaerosalibacter</taxon>
    </lineage>
</organism>
<proteinExistence type="inferred from homology"/>
<dbReference type="InterPro" id="IPR004175">
    <property type="entry name" value="RNA_CPDase"/>
</dbReference>